<evidence type="ECO:0000256" key="11">
    <source>
        <dbReference type="ARBA" id="ARBA00049007"/>
    </source>
</evidence>
<proteinExistence type="inferred from homology"/>
<dbReference type="InterPro" id="IPR015424">
    <property type="entry name" value="PyrdxlP-dep_Trfase"/>
</dbReference>
<dbReference type="GO" id="GO:0004648">
    <property type="term" value="F:O-phospho-L-serine:2-oxoglutarate aminotransferase activity"/>
    <property type="evidence" value="ECO:0007669"/>
    <property type="project" value="UniProtKB-EC"/>
</dbReference>
<sequence length="385" mass="42041">MLNPKPSAFPKNPHFSSGPCAKRPGWSLRGLEHATLGRSHRAKAGAEKLARAIELTREILKPPADYRIGIVPASDTGAVEMALWSLLGARGVDVLTFDSFSRDWATDVLAQLKIPGARNLTAPPGELPDLSQIDFRNDVVFAWNGTTTGVRVPNAGFIPADREGLTICDATSAAFAQPLDFSKLDVATFSWQKALGGEAAHGMLILSPRAVERLESHSPAWPLPKLFRLTKNGKLNEGVFRGETINTPSLLCVEDYLDALGWAKSVGGQVELMARADRSARAVAAWVEKTPWLDFLARDPATRSNTSVCLRFAEPKILGLTEDRQRDFARRIVSLVEQEGAGFDFAAYRDAPPGLRIWCGPTVEASDVAILTQWIDWAYAEARRA</sequence>
<dbReference type="EMBL" id="CP046052">
    <property type="protein sequence ID" value="QGM47522.1"/>
    <property type="molecule type" value="Genomic_DNA"/>
</dbReference>
<dbReference type="GO" id="GO:0006564">
    <property type="term" value="P:L-serine biosynthetic process"/>
    <property type="evidence" value="ECO:0007669"/>
    <property type="project" value="UniProtKB-KW"/>
</dbReference>
<evidence type="ECO:0000256" key="5">
    <source>
        <dbReference type="ARBA" id="ARBA00022490"/>
    </source>
</evidence>
<dbReference type="InterPro" id="IPR015422">
    <property type="entry name" value="PyrdxlP-dep_Trfase_small"/>
</dbReference>
<dbReference type="Gene3D" id="3.90.1150.10">
    <property type="entry name" value="Aspartate Aminotransferase, domain 1"/>
    <property type="match status" value="1"/>
</dbReference>
<keyword evidence="5" id="KW-0963">Cytoplasm</keyword>
<evidence type="ECO:0000256" key="10">
    <source>
        <dbReference type="ARBA" id="ARBA00023299"/>
    </source>
</evidence>
<comment type="catalytic activity">
    <reaction evidence="11">
        <text>O-phospho-L-serine + 2-oxoglutarate = 3-phosphooxypyruvate + L-glutamate</text>
        <dbReference type="Rhea" id="RHEA:14329"/>
        <dbReference type="ChEBI" id="CHEBI:16810"/>
        <dbReference type="ChEBI" id="CHEBI:18110"/>
        <dbReference type="ChEBI" id="CHEBI:29985"/>
        <dbReference type="ChEBI" id="CHEBI:57524"/>
        <dbReference type="EC" id="2.6.1.52"/>
    </reaction>
</comment>
<keyword evidence="8 12" id="KW-0808">Transferase</keyword>
<protein>
    <recommendedName>
        <fullName evidence="4">phosphoserine transaminase</fullName>
        <ecNumber evidence="4">2.6.1.52</ecNumber>
    </recommendedName>
</protein>
<dbReference type="InterPro" id="IPR015421">
    <property type="entry name" value="PyrdxlP-dep_Trfase_major"/>
</dbReference>
<dbReference type="GO" id="GO:0019265">
    <property type="term" value="P:glycine biosynthetic process, by transamination of glyoxylate"/>
    <property type="evidence" value="ECO:0007669"/>
    <property type="project" value="TreeGrafter"/>
</dbReference>
<dbReference type="NCBIfam" id="TIGR01365">
    <property type="entry name" value="serC_2"/>
    <property type="match status" value="1"/>
</dbReference>
<dbReference type="Proteomes" id="UP000309061">
    <property type="component" value="Chromosome"/>
</dbReference>
<evidence type="ECO:0000313" key="12">
    <source>
        <dbReference type="EMBL" id="QGM47522.1"/>
    </source>
</evidence>
<dbReference type="Gene3D" id="3.40.640.10">
    <property type="entry name" value="Type I PLP-dependent aspartate aminotransferase-like (Major domain)"/>
    <property type="match status" value="1"/>
</dbReference>
<dbReference type="GO" id="GO:0004760">
    <property type="term" value="F:L-serine-pyruvate transaminase activity"/>
    <property type="evidence" value="ECO:0007669"/>
    <property type="project" value="TreeGrafter"/>
</dbReference>
<comment type="similarity">
    <text evidence="3">Belongs to the class-V pyridoxal-phosphate-dependent aminotransferase family. SerC subfamily.</text>
</comment>
<keyword evidence="13" id="KW-1185">Reference proteome</keyword>
<evidence type="ECO:0000256" key="1">
    <source>
        <dbReference type="ARBA" id="ARBA00001933"/>
    </source>
</evidence>
<evidence type="ECO:0000256" key="6">
    <source>
        <dbReference type="ARBA" id="ARBA00022576"/>
    </source>
</evidence>
<name>A0A6B8KIM1_9HYPH</name>
<dbReference type="OrthoDB" id="9772439at2"/>
<evidence type="ECO:0000256" key="8">
    <source>
        <dbReference type="ARBA" id="ARBA00022679"/>
    </source>
</evidence>
<dbReference type="CDD" id="cd01494">
    <property type="entry name" value="AAT_I"/>
    <property type="match status" value="1"/>
</dbReference>
<comment type="pathway">
    <text evidence="2">Amino-acid biosynthesis; L-serine biosynthesis; L-serine from 3-phospho-D-glycerate: step 2/3.</text>
</comment>
<evidence type="ECO:0000256" key="7">
    <source>
        <dbReference type="ARBA" id="ARBA00022605"/>
    </source>
</evidence>
<keyword evidence="7" id="KW-0028">Amino-acid biosynthesis</keyword>
<dbReference type="InterPro" id="IPR022278">
    <property type="entry name" value="Pser_aminoTfrase"/>
</dbReference>
<keyword evidence="9" id="KW-0663">Pyridoxal phosphate</keyword>
<dbReference type="PIRSF" id="PIRSF000525">
    <property type="entry name" value="SerC"/>
    <property type="match status" value="1"/>
</dbReference>
<evidence type="ECO:0000256" key="4">
    <source>
        <dbReference type="ARBA" id="ARBA00013030"/>
    </source>
</evidence>
<dbReference type="InterPro" id="IPR006271">
    <property type="entry name" value="Pser_aminoTfrase_methanosarc"/>
</dbReference>
<evidence type="ECO:0000256" key="9">
    <source>
        <dbReference type="ARBA" id="ARBA00022898"/>
    </source>
</evidence>
<dbReference type="UniPathway" id="UPA00135">
    <property type="reaction ID" value="UER00197"/>
</dbReference>
<evidence type="ECO:0000256" key="2">
    <source>
        <dbReference type="ARBA" id="ARBA00005099"/>
    </source>
</evidence>
<dbReference type="GO" id="GO:0008453">
    <property type="term" value="F:alanine-glyoxylate transaminase activity"/>
    <property type="evidence" value="ECO:0007669"/>
    <property type="project" value="TreeGrafter"/>
</dbReference>
<evidence type="ECO:0000313" key="13">
    <source>
        <dbReference type="Proteomes" id="UP000309061"/>
    </source>
</evidence>
<dbReference type="RefSeq" id="WP_136497242.1">
    <property type="nucleotide sequence ID" value="NZ_CP046052.1"/>
</dbReference>
<dbReference type="EC" id="2.6.1.52" evidence="4"/>
<gene>
    <name evidence="12" type="ORF">H2LOC_018535</name>
</gene>
<accession>A0A6B8KIM1</accession>
<dbReference type="SUPFAM" id="SSF53383">
    <property type="entry name" value="PLP-dependent transferases"/>
    <property type="match status" value="1"/>
</dbReference>
<keyword evidence="10" id="KW-0718">Serine biosynthesis</keyword>
<dbReference type="PANTHER" id="PTHR21152">
    <property type="entry name" value="AMINOTRANSFERASE CLASS V"/>
    <property type="match status" value="1"/>
</dbReference>
<keyword evidence="6 12" id="KW-0032">Aminotransferase</keyword>
<reference evidence="12 13" key="1">
    <citation type="submission" date="2019-11" db="EMBL/GenBank/DDBJ databases">
        <title>The genome sequence of Methylocystis heyeri.</title>
        <authorList>
            <person name="Oshkin I.Y."/>
            <person name="Miroshnikov K."/>
            <person name="Dedysh S.N."/>
        </authorList>
    </citation>
    <scope>NUCLEOTIDE SEQUENCE [LARGE SCALE GENOMIC DNA]</scope>
    <source>
        <strain evidence="12 13">H2</strain>
    </source>
</reference>
<dbReference type="AlphaFoldDB" id="A0A6B8KIM1"/>
<organism evidence="12 13">
    <name type="scientific">Methylocystis heyeri</name>
    <dbReference type="NCBI Taxonomy" id="391905"/>
    <lineage>
        <taxon>Bacteria</taxon>
        <taxon>Pseudomonadati</taxon>
        <taxon>Pseudomonadota</taxon>
        <taxon>Alphaproteobacteria</taxon>
        <taxon>Hyphomicrobiales</taxon>
        <taxon>Methylocystaceae</taxon>
        <taxon>Methylocystis</taxon>
    </lineage>
</organism>
<comment type="cofactor">
    <cofactor evidence="1">
        <name>pyridoxal 5'-phosphate</name>
        <dbReference type="ChEBI" id="CHEBI:597326"/>
    </cofactor>
</comment>
<evidence type="ECO:0000256" key="3">
    <source>
        <dbReference type="ARBA" id="ARBA00006904"/>
    </source>
</evidence>
<dbReference type="PANTHER" id="PTHR21152:SF40">
    <property type="entry name" value="ALANINE--GLYOXYLATE AMINOTRANSFERASE"/>
    <property type="match status" value="1"/>
</dbReference>
<dbReference type="NCBIfam" id="NF002841">
    <property type="entry name" value="PRK03080.1-2"/>
    <property type="match status" value="1"/>
</dbReference>
<dbReference type="KEGG" id="mhey:H2LOC_018535"/>